<dbReference type="InterPro" id="IPR016024">
    <property type="entry name" value="ARM-type_fold"/>
</dbReference>
<keyword evidence="12" id="KW-0067">ATP-binding</keyword>
<evidence type="ECO:0000313" key="26">
    <source>
        <dbReference type="Proteomes" id="UP000799421"/>
    </source>
</evidence>
<feature type="compositionally biased region" description="Polar residues" evidence="21">
    <location>
        <begin position="2204"/>
        <end position="2213"/>
    </location>
</feature>
<dbReference type="SMART" id="SM01343">
    <property type="entry name" value="FATC"/>
    <property type="match status" value="1"/>
</dbReference>
<evidence type="ECO:0000256" key="3">
    <source>
        <dbReference type="ARBA" id="ARBA00011370"/>
    </source>
</evidence>
<evidence type="ECO:0000313" key="25">
    <source>
        <dbReference type="EMBL" id="KAF2863149.1"/>
    </source>
</evidence>
<comment type="subcellular location">
    <subcellularLocation>
        <location evidence="1">Nucleus</location>
    </subcellularLocation>
</comment>
<dbReference type="InterPro" id="IPR014009">
    <property type="entry name" value="PIK_FAT"/>
</dbReference>
<name>A0A6A7C7V6_9PEZI</name>
<dbReference type="GO" id="GO:0005524">
    <property type="term" value="F:ATP binding"/>
    <property type="evidence" value="ECO:0007669"/>
    <property type="project" value="UniProtKB-KW"/>
</dbReference>
<dbReference type="InterPro" id="IPR044107">
    <property type="entry name" value="PIKKc_ATM"/>
</dbReference>
<dbReference type="CDD" id="cd05171">
    <property type="entry name" value="PIKKc_ATM"/>
    <property type="match status" value="1"/>
</dbReference>
<reference evidence="25" key="1">
    <citation type="journal article" date="2020" name="Stud. Mycol.">
        <title>101 Dothideomycetes genomes: a test case for predicting lifestyles and emergence of pathogens.</title>
        <authorList>
            <person name="Haridas S."/>
            <person name="Albert R."/>
            <person name="Binder M."/>
            <person name="Bloem J."/>
            <person name="Labutti K."/>
            <person name="Salamov A."/>
            <person name="Andreopoulos B."/>
            <person name="Baker S."/>
            <person name="Barry K."/>
            <person name="Bills G."/>
            <person name="Bluhm B."/>
            <person name="Cannon C."/>
            <person name="Castanera R."/>
            <person name="Culley D."/>
            <person name="Daum C."/>
            <person name="Ezra D."/>
            <person name="Gonzalez J."/>
            <person name="Henrissat B."/>
            <person name="Kuo A."/>
            <person name="Liang C."/>
            <person name="Lipzen A."/>
            <person name="Lutzoni F."/>
            <person name="Magnuson J."/>
            <person name="Mondo S."/>
            <person name="Nolan M."/>
            <person name="Ohm R."/>
            <person name="Pangilinan J."/>
            <person name="Park H.-J."/>
            <person name="Ramirez L."/>
            <person name="Alfaro M."/>
            <person name="Sun H."/>
            <person name="Tritt A."/>
            <person name="Yoshinaga Y."/>
            <person name="Zwiers L.-H."/>
            <person name="Turgeon B."/>
            <person name="Goodwin S."/>
            <person name="Spatafora J."/>
            <person name="Crous P."/>
            <person name="Grigoriev I."/>
        </authorList>
    </citation>
    <scope>NUCLEOTIDE SEQUENCE</scope>
    <source>
        <strain evidence="25">CBS 480.64</strain>
    </source>
</reference>
<keyword evidence="13" id="KW-0539">Nucleus</keyword>
<dbReference type="PROSITE" id="PS50290">
    <property type="entry name" value="PI3_4_KINASE_3"/>
    <property type="match status" value="1"/>
</dbReference>
<dbReference type="PANTHER" id="PTHR37079:SF4">
    <property type="entry name" value="SERINE_THREONINE-PROTEIN KINASE ATM"/>
    <property type="match status" value="1"/>
</dbReference>
<dbReference type="EC" id="2.7.11.1" evidence="4"/>
<keyword evidence="9" id="KW-0547">Nucleotide-binding</keyword>
<dbReference type="Pfam" id="PF02260">
    <property type="entry name" value="FATC"/>
    <property type="match status" value="1"/>
</dbReference>
<keyword evidence="7" id="KW-0723">Serine/threonine-protein kinase</keyword>
<comment type="catalytic activity">
    <reaction evidence="19">
        <text>L-threonyl-[protein] + ATP = O-phospho-L-threonyl-[protein] + ADP + H(+)</text>
        <dbReference type="Rhea" id="RHEA:46608"/>
        <dbReference type="Rhea" id="RHEA-COMP:11060"/>
        <dbReference type="Rhea" id="RHEA-COMP:11605"/>
        <dbReference type="ChEBI" id="CHEBI:15378"/>
        <dbReference type="ChEBI" id="CHEBI:30013"/>
        <dbReference type="ChEBI" id="CHEBI:30616"/>
        <dbReference type="ChEBI" id="CHEBI:61977"/>
        <dbReference type="ChEBI" id="CHEBI:456216"/>
        <dbReference type="EC" id="2.7.11.1"/>
    </reaction>
</comment>
<dbReference type="Pfam" id="PF11640">
    <property type="entry name" value="TAN"/>
    <property type="match status" value="1"/>
</dbReference>
<evidence type="ECO:0000256" key="17">
    <source>
        <dbReference type="ARBA" id="ARBA00031460"/>
    </source>
</evidence>
<evidence type="ECO:0000256" key="5">
    <source>
        <dbReference type="ARBA" id="ARBA00014619"/>
    </source>
</evidence>
<dbReference type="PROSITE" id="PS00915">
    <property type="entry name" value="PI3_4_KINASE_1"/>
    <property type="match status" value="1"/>
</dbReference>
<keyword evidence="8" id="KW-0808">Transferase</keyword>
<dbReference type="InterPro" id="IPR003152">
    <property type="entry name" value="FATC_dom"/>
</dbReference>
<evidence type="ECO:0000259" key="24">
    <source>
        <dbReference type="PROSITE" id="PS51190"/>
    </source>
</evidence>
<dbReference type="InterPro" id="IPR018936">
    <property type="entry name" value="PI3/4_kinase_CS"/>
</dbReference>
<dbReference type="InterPro" id="IPR038980">
    <property type="entry name" value="ATM_plant"/>
</dbReference>
<evidence type="ECO:0000256" key="1">
    <source>
        <dbReference type="ARBA" id="ARBA00004123"/>
    </source>
</evidence>
<evidence type="ECO:0000256" key="8">
    <source>
        <dbReference type="ARBA" id="ARBA00022679"/>
    </source>
</evidence>
<comment type="similarity">
    <text evidence="2">Belongs to the PI3/PI4-kinase family. ATM subfamily.</text>
</comment>
<dbReference type="InterPro" id="IPR000403">
    <property type="entry name" value="PI3/4_kinase_cat_dom"/>
</dbReference>
<dbReference type="EMBL" id="MU005962">
    <property type="protein sequence ID" value="KAF2863149.1"/>
    <property type="molecule type" value="Genomic_DNA"/>
</dbReference>
<protein>
    <recommendedName>
        <fullName evidence="5">Serine/threonine-protein kinase TEL1</fullName>
        <ecNumber evidence="4">2.7.11.1</ecNumber>
    </recommendedName>
    <alternativeName>
        <fullName evidence="15">ATM homolog</fullName>
    </alternativeName>
    <alternativeName>
        <fullName evidence="17 18">DNA-damage checkpoint kinase TEL1</fullName>
    </alternativeName>
    <alternativeName>
        <fullName evidence="6">Serine/threonine-protein kinase tel1</fullName>
    </alternativeName>
    <alternativeName>
        <fullName evidence="16">Telomere length regulation protein 1</fullName>
    </alternativeName>
</protein>
<dbReference type="GO" id="GO:0035556">
    <property type="term" value="P:intracellular signal transduction"/>
    <property type="evidence" value="ECO:0007669"/>
    <property type="project" value="UniProtKB-ARBA"/>
</dbReference>
<dbReference type="GO" id="GO:0006281">
    <property type="term" value="P:DNA repair"/>
    <property type="evidence" value="ECO:0007669"/>
    <property type="project" value="InterPro"/>
</dbReference>
<sequence length="2797" mass="311307">MQETLLSTLTSLPSNTPKTRTKALDQLKRILRSNKTPLDPKIWKAIFDALFCVISLEKTACADAKKHASAEARLADAGNVFRLAVEGGCETFRGAIVRVVLGGLVEEIKGGGIARGEFVKSLKVLCAFQVHVENMNQTEWGRVVVGCVTVLRGEGNTGVTGLKGDSTVVRQIRHEVVVTLGYLTAATNAPVITGGIAGSLLGVLVEYLRDIGQVDPDAFAVVNNVLWRVGVDDTELACEAVPPVVRVVRMFWGARRAALRDEMLATLLIVRPYIAHLVGRNAAFGEEVDALLGVMRSEYSKRVDEMLQLGHVQLGAPLDKRQRRSHVGYAVFRLRCLTAREGVSGARQTERCWATVTMLAFLSNILRAPAEEVVNDEDETAPRKRPRVATQFEDLLSSVLTGTDVQKIASLQTLAFLMQETAVSTEQLSSAVKTLLTATFDGNNLTSSWAFVALASCASQLNAVDPSLETDWTRALQSASQAMSNPSTCRASCHLLAMIIRLKLLPQPKLLEFIQSTTSLKDMVSPLILCDSVLYLLRTVLEFTQQSTDILTAESMLSWFLKIYTPSYFEDRTVMSNLQSISAGDIIPFLNTILGHQTHFSPIEPFHLWESIAQTILSSAKQHKVISYLLLLPEQTSHLNPQLNQTPISVTPPTRKSRETTLLDHLILETQKLSETWPPYSRTRHVTKDLFALLCDFVCVVSCISHCYQFSSTAKQASLKEKLSALWEGIDGCVSDPELCPQENMDVMLLTASQLCGGISLRKEDGVYKPTECERVVCAHILAASGERDKAKASRHLDAETDLMELSEETSQNSRREVRGESDLRNEMYVRNSLLSLRSTIHLYSITITKNSSRVVEHILKLPIPSFAASSRIIARLPSFNIHLSPRDVERILDHSMREIGESPSAYLFQRSEVVLLSLLSILTVSLPVWTNSTNEDLSLLAEDIVTWFTNLQKKGVLSAQVETKLGQLLLDLCNNNNSNNLNTSPQGSLFSLFTTHHITTQVSLSTQISRVFDSRDALHQRETFSLLRSHLAEDVSWFEGMAVRLLILSNLAVNWPSLRRVCVYYLFETAGLVGGLGRHAAHCILKCATGLGFNDARGLFTLFAPQLVYSWLGGNEIAELPYRVFGYGTLREMVGGNEGEVTAQLLQEERRGMLTQVAGVLGVSVSELVARSVGKCAAYAISWDITTGSKIEGFLQGLFGGKEVWREMLRSHHAVIIAQFYLSLQLDEMQCSWLGKREEYRAAKAALDEMGYSVGVLQKTQQPSFKARYLPDQVERLCRRTDYEPTQALTSSSFAQVVRILLNNIQPALGPQDTCVVLRKLQILICMSGEVAFQGHVLELIVHSIRPFLSSPECLDDVLGLLQFLFHHGRRYFQEEGFAFANGLICLAILQMRELALGGTDEQNLKLEVFQTWLIQYLSSFEKDNELVEVLGSVSLPGDASKGSAQSRLLLLLLDRLQDGKIRVEYCIQSLRRLTKGFKNPLNRMENCLGDDDLARRYAGSLWYLIQDASLDEGFTVWASQVIGRAYAATGLRPEIPDILKSKELGMMHTKFEESRRRSQQFITDKIVELLLSSDRTEAGLADWTLRRIVSKGEKGDRFSVLVDAVEGRVIDAVREGTMSYQPPLASGEVVQVQPKAAALWHPAKMPDEEWMIAVAVTLCQWAATSPVLSSLPPLLKNVPGLAAELLPPMIHTLIIEESDTDESDARDELTASAKAHLSDDAIPQGRQRFFIRLLLYLRTQPLSDEYTKSDRLRWLDVDLLDAAQAAARCNMPTAALLLITALDPSVYSARGEKPRSVPDDLLLSIFKQIEEPDSFYGVQRPASLDSVMDCLDYEGAGFKSLMFRSAQLDNVMRMGQKPSPSDTVGLMRSLSVLNLNSLEYALLSSRFASPASEEIMNAAQRLQQWDVPLAETSCTFRAFQELTRAVDKNQITAELNRLFLSHVSSATPSVRFCNALATLTELNEVLESPGDEAIKLVWAAMRRRCHWARSARDEDFHAVQSDRLTTFSVLARNPGLLRDLHISERVVKFIEIENALSLARSARESGFQQEALSVAVQLGNLADQAGRLGWRANAAVKAETATVLWETGQLTASVKMLQELDKEDVDVEDIPVGKSGLLAQLGHQLAEARLLKPDEILSTYLQPAIKHLGTRNRGREAGRVFHVFASFCHQQLQNPAGLEDFKRIEKLREKRHKEIESLENLARSQTSSRSNNRGHDASRALSKAKKWFDLDNAEYQRLKSSRDGYVVQSLQNYMLALTASDEHDIDVLSFFAMWLENASSEAANKVVAEFLPAVPSWKFAVLINQLMSRLGSTRKFQEALKDLITRIVDQHPYHGLHQLFAATRIPQNADDSAMERYYSATEVRKRLQTLPRTGEILKNMFEANRAYHDFSLKRPPDKKVKLTVRDFPPAAEMISRVRRVHVPPATLHIPLSPSGDYTSLPTITHFSPTITIMGGLSAPKSLTTTSSDGSRHKQLFKGGDDDLRQDSIMEQVFAQVSSMLQKHKATRLRNLHVRTYKVIPLSPRSGIIEFVPNSIPIGEFLKPAHAQYTPKSTPYSTAFRKIRGAEKSSLKERVSEYRKICDATPPVMRHFFLERFAAPEGWFDARMAYTRTTAAISILGYTLGLGDRHCQNILLDEVTGEVVHIDLGVAFEAGRVLPIPETVPFRLTRDVVDGMGGAEGVFRRCCEFTLEALRMERENVMVLLNVLRWDPLYSWTLSPLRVRRMMDTDGAGEGVGVELPAVPQEEGGEADRALSIVEKKLGGSLSAAAAVRELIQSATDERNLAVLFAGWSAWM</sequence>
<evidence type="ECO:0000256" key="14">
    <source>
        <dbReference type="ARBA" id="ARBA00025079"/>
    </source>
</evidence>
<evidence type="ECO:0000256" key="6">
    <source>
        <dbReference type="ARBA" id="ARBA00020288"/>
    </source>
</evidence>
<evidence type="ECO:0000256" key="21">
    <source>
        <dbReference type="SAM" id="MobiDB-lite"/>
    </source>
</evidence>
<evidence type="ECO:0000256" key="9">
    <source>
        <dbReference type="ARBA" id="ARBA00022741"/>
    </source>
</evidence>
<evidence type="ECO:0000259" key="22">
    <source>
        <dbReference type="PROSITE" id="PS50290"/>
    </source>
</evidence>
<evidence type="ECO:0000256" key="19">
    <source>
        <dbReference type="ARBA" id="ARBA00047899"/>
    </source>
</evidence>
<evidence type="ECO:0000256" key="10">
    <source>
        <dbReference type="ARBA" id="ARBA00022763"/>
    </source>
</evidence>
<comment type="subunit">
    <text evidence="3">Associates with DNA double-strand breaks.</text>
</comment>
<evidence type="ECO:0000256" key="7">
    <source>
        <dbReference type="ARBA" id="ARBA00022527"/>
    </source>
</evidence>
<comment type="function">
    <text evidence="14">Serine/threonine protein kinase which activates checkpoint signaling upon genotoxic stresses such as ionizing radiation (IR), ultraviolet light (UV), or DNA replication stalling, thereby acting as a DNA damage sensor. Recognizes the substrate consensus sequence [ST]-Q. Phosphorylates histone H2A to form H2AS128ph (gamma-H2A) at sites of DNA damage, involved in the regulation of DNA damage response mechanism. Required for the control of telomere length and genome stability.</text>
</comment>
<evidence type="ECO:0000256" key="18">
    <source>
        <dbReference type="ARBA" id="ARBA00032467"/>
    </source>
</evidence>
<feature type="domain" description="FAT" evidence="23">
    <location>
        <begin position="1763"/>
        <end position="2347"/>
    </location>
</feature>
<dbReference type="SUPFAM" id="SSF56112">
    <property type="entry name" value="Protein kinase-like (PK-like)"/>
    <property type="match status" value="1"/>
</dbReference>
<dbReference type="PROSITE" id="PS51190">
    <property type="entry name" value="FATC"/>
    <property type="match status" value="1"/>
</dbReference>
<evidence type="ECO:0000256" key="16">
    <source>
        <dbReference type="ARBA" id="ARBA00030222"/>
    </source>
</evidence>
<keyword evidence="26" id="KW-1185">Reference proteome</keyword>
<evidence type="ECO:0000259" key="23">
    <source>
        <dbReference type="PROSITE" id="PS51189"/>
    </source>
</evidence>
<evidence type="ECO:0000256" key="20">
    <source>
        <dbReference type="ARBA" id="ARBA00048679"/>
    </source>
</evidence>
<comment type="catalytic activity">
    <reaction evidence="20">
        <text>L-seryl-[protein] + ATP = O-phospho-L-seryl-[protein] + ADP + H(+)</text>
        <dbReference type="Rhea" id="RHEA:17989"/>
        <dbReference type="Rhea" id="RHEA-COMP:9863"/>
        <dbReference type="Rhea" id="RHEA-COMP:11604"/>
        <dbReference type="ChEBI" id="CHEBI:15378"/>
        <dbReference type="ChEBI" id="CHEBI:29999"/>
        <dbReference type="ChEBI" id="CHEBI:30616"/>
        <dbReference type="ChEBI" id="CHEBI:83421"/>
        <dbReference type="ChEBI" id="CHEBI:456216"/>
        <dbReference type="EC" id="2.7.11.1"/>
    </reaction>
</comment>
<dbReference type="Gene3D" id="1.10.1070.11">
    <property type="entry name" value="Phosphatidylinositol 3-/4-kinase, catalytic domain"/>
    <property type="match status" value="1"/>
</dbReference>
<evidence type="ECO:0000256" key="13">
    <source>
        <dbReference type="ARBA" id="ARBA00023242"/>
    </source>
</evidence>
<dbReference type="SUPFAM" id="SSF48371">
    <property type="entry name" value="ARM repeat"/>
    <property type="match status" value="1"/>
</dbReference>
<feature type="domain" description="FATC" evidence="24">
    <location>
        <begin position="2765"/>
        <end position="2797"/>
    </location>
</feature>
<dbReference type="SMART" id="SM01342">
    <property type="entry name" value="TAN"/>
    <property type="match status" value="1"/>
</dbReference>
<dbReference type="GO" id="GO:0004674">
    <property type="term" value="F:protein serine/threonine kinase activity"/>
    <property type="evidence" value="ECO:0007669"/>
    <property type="project" value="UniProtKB-KW"/>
</dbReference>
<evidence type="ECO:0000256" key="11">
    <source>
        <dbReference type="ARBA" id="ARBA00022777"/>
    </source>
</evidence>
<feature type="region of interest" description="Disordered" evidence="21">
    <location>
        <begin position="2463"/>
        <end position="2483"/>
    </location>
</feature>
<dbReference type="PROSITE" id="PS51189">
    <property type="entry name" value="FAT"/>
    <property type="match status" value="1"/>
</dbReference>
<feature type="domain" description="PI3K/PI4K catalytic" evidence="22">
    <location>
        <begin position="2448"/>
        <end position="2758"/>
    </location>
</feature>
<dbReference type="SMART" id="SM00146">
    <property type="entry name" value="PI3Kc"/>
    <property type="match status" value="1"/>
</dbReference>
<dbReference type="InterPro" id="IPR011009">
    <property type="entry name" value="Kinase-like_dom_sf"/>
</dbReference>
<gene>
    <name evidence="25" type="ORF">K470DRAFT_255273</name>
</gene>
<dbReference type="Proteomes" id="UP000799421">
    <property type="component" value="Unassembled WGS sequence"/>
</dbReference>
<evidence type="ECO:0000256" key="4">
    <source>
        <dbReference type="ARBA" id="ARBA00012513"/>
    </source>
</evidence>
<dbReference type="GO" id="GO:0005634">
    <property type="term" value="C:nucleus"/>
    <property type="evidence" value="ECO:0007669"/>
    <property type="project" value="UniProtKB-SubCell"/>
</dbReference>
<evidence type="ECO:0000256" key="2">
    <source>
        <dbReference type="ARBA" id="ARBA00010769"/>
    </source>
</evidence>
<keyword evidence="11" id="KW-0418">Kinase</keyword>
<dbReference type="OrthoDB" id="381190at2759"/>
<dbReference type="InterPro" id="IPR021668">
    <property type="entry name" value="TAN"/>
</dbReference>
<dbReference type="Pfam" id="PF00454">
    <property type="entry name" value="PI3_PI4_kinase"/>
    <property type="match status" value="1"/>
</dbReference>
<dbReference type="Gene3D" id="3.30.1010.10">
    <property type="entry name" value="Phosphatidylinositol 3-kinase Catalytic Subunit, Chain A, domain 4"/>
    <property type="match status" value="1"/>
</dbReference>
<organism evidence="25 26">
    <name type="scientific">Piedraia hortae CBS 480.64</name>
    <dbReference type="NCBI Taxonomy" id="1314780"/>
    <lineage>
        <taxon>Eukaryota</taxon>
        <taxon>Fungi</taxon>
        <taxon>Dikarya</taxon>
        <taxon>Ascomycota</taxon>
        <taxon>Pezizomycotina</taxon>
        <taxon>Dothideomycetes</taxon>
        <taxon>Dothideomycetidae</taxon>
        <taxon>Capnodiales</taxon>
        <taxon>Piedraiaceae</taxon>
        <taxon>Piedraia</taxon>
    </lineage>
</organism>
<accession>A0A6A7C7V6</accession>
<evidence type="ECO:0000256" key="15">
    <source>
        <dbReference type="ARBA" id="ARBA00030020"/>
    </source>
</evidence>
<feature type="region of interest" description="Disordered" evidence="21">
    <location>
        <begin position="2198"/>
        <end position="2220"/>
    </location>
</feature>
<keyword evidence="10" id="KW-0227">DNA damage</keyword>
<dbReference type="PANTHER" id="PTHR37079">
    <property type="entry name" value="SERINE/THREONINE-PROTEIN KINASE ATM"/>
    <property type="match status" value="1"/>
</dbReference>
<evidence type="ECO:0000256" key="12">
    <source>
        <dbReference type="ARBA" id="ARBA00022840"/>
    </source>
</evidence>
<dbReference type="InterPro" id="IPR036940">
    <property type="entry name" value="PI3/4_kinase_cat_sf"/>
</dbReference>
<proteinExistence type="inferred from homology"/>